<protein>
    <recommendedName>
        <fullName evidence="1">ATP-dependent DNA ligase family profile domain-containing protein</fullName>
    </recommendedName>
</protein>
<dbReference type="Pfam" id="PF01068">
    <property type="entry name" value="DNA_ligase_A_M"/>
    <property type="match status" value="1"/>
</dbReference>
<evidence type="ECO:0000259" key="1">
    <source>
        <dbReference type="Pfam" id="PF01068"/>
    </source>
</evidence>
<name>A0A7X1MF01_9ACTN</name>
<gene>
    <name evidence="2" type="ORF">H4N64_32875</name>
</gene>
<evidence type="ECO:0000313" key="2">
    <source>
        <dbReference type="EMBL" id="MBC2906250.1"/>
    </source>
</evidence>
<reference evidence="2 3" key="1">
    <citation type="submission" date="2020-08" db="EMBL/GenBank/DDBJ databases">
        <title>Streptomyces sp. PSKA01 genome sequencing and assembly.</title>
        <authorList>
            <person name="Mandal S."/>
            <person name="Maiti P.K."/>
            <person name="Das P."/>
        </authorList>
    </citation>
    <scope>NUCLEOTIDE SEQUENCE [LARGE SCALE GENOMIC DNA]</scope>
    <source>
        <strain evidence="2 3">PSKA01</strain>
    </source>
</reference>
<dbReference type="SUPFAM" id="SSF56091">
    <property type="entry name" value="DNA ligase/mRNA capping enzyme, catalytic domain"/>
    <property type="match status" value="1"/>
</dbReference>
<dbReference type="GO" id="GO:0006310">
    <property type="term" value="P:DNA recombination"/>
    <property type="evidence" value="ECO:0007669"/>
    <property type="project" value="InterPro"/>
</dbReference>
<evidence type="ECO:0000313" key="3">
    <source>
        <dbReference type="Proteomes" id="UP000584670"/>
    </source>
</evidence>
<dbReference type="InterPro" id="IPR012310">
    <property type="entry name" value="DNA_ligase_ATP-dep_cent"/>
</dbReference>
<dbReference type="EMBL" id="JACMSF010000047">
    <property type="protein sequence ID" value="MBC2906250.1"/>
    <property type="molecule type" value="Genomic_DNA"/>
</dbReference>
<keyword evidence="3" id="KW-1185">Reference proteome</keyword>
<dbReference type="GO" id="GO:0006281">
    <property type="term" value="P:DNA repair"/>
    <property type="evidence" value="ECO:0007669"/>
    <property type="project" value="InterPro"/>
</dbReference>
<dbReference type="GO" id="GO:0003910">
    <property type="term" value="F:DNA ligase (ATP) activity"/>
    <property type="evidence" value="ECO:0007669"/>
    <property type="project" value="InterPro"/>
</dbReference>
<dbReference type="InterPro" id="IPR016059">
    <property type="entry name" value="DNA_ligase_ATP-dep_CS"/>
</dbReference>
<dbReference type="Proteomes" id="UP000584670">
    <property type="component" value="Unassembled WGS sequence"/>
</dbReference>
<organism evidence="2 3">
    <name type="scientific">Streptomyces cupreus</name>
    <dbReference type="NCBI Taxonomy" id="2759956"/>
    <lineage>
        <taxon>Bacteria</taxon>
        <taxon>Bacillati</taxon>
        <taxon>Actinomycetota</taxon>
        <taxon>Actinomycetes</taxon>
        <taxon>Kitasatosporales</taxon>
        <taxon>Streptomycetaceae</taxon>
        <taxon>Streptomyces</taxon>
    </lineage>
</organism>
<sequence>MTWTLPEPMLAAAVNSPDLPQGWAAEPKWDGFRAQISVEAGRVVLRSRRGTDLAGMFPEIVAATACSLGERLWREASRGFMQLSARSVDANRCNRCCGTASSGEARLQSARQVPFRVR</sequence>
<dbReference type="Gene3D" id="3.30.470.30">
    <property type="entry name" value="DNA ligase/mRNA capping enzyme"/>
    <property type="match status" value="1"/>
</dbReference>
<comment type="caution">
    <text evidence="2">The sequence shown here is derived from an EMBL/GenBank/DDBJ whole genome shotgun (WGS) entry which is preliminary data.</text>
</comment>
<dbReference type="RefSeq" id="WP_186286147.1">
    <property type="nucleotide sequence ID" value="NZ_JACMSF010000047.1"/>
</dbReference>
<dbReference type="AlphaFoldDB" id="A0A7X1MF01"/>
<feature type="domain" description="ATP-dependent DNA ligase family profile" evidence="1">
    <location>
        <begin position="8"/>
        <end position="65"/>
    </location>
</feature>
<dbReference type="PROSITE" id="PS00697">
    <property type="entry name" value="DNA_LIGASE_A1"/>
    <property type="match status" value="1"/>
</dbReference>
<dbReference type="GO" id="GO:0005524">
    <property type="term" value="F:ATP binding"/>
    <property type="evidence" value="ECO:0007669"/>
    <property type="project" value="InterPro"/>
</dbReference>
<proteinExistence type="predicted"/>
<accession>A0A7X1MF01</accession>